<name>A0A5N6DZU6_ASPPA</name>
<dbReference type="OMA" id="GRENMHT"/>
<keyword evidence="2" id="KW-1185">Reference proteome</keyword>
<accession>A0A5N6DZU6</accession>
<evidence type="ECO:0000313" key="1">
    <source>
        <dbReference type="EMBL" id="KAB8210294.1"/>
    </source>
</evidence>
<dbReference type="Proteomes" id="UP000326532">
    <property type="component" value="Unassembled WGS sequence"/>
</dbReference>
<evidence type="ECO:0000313" key="2">
    <source>
        <dbReference type="Proteomes" id="UP000326532"/>
    </source>
</evidence>
<proteinExistence type="predicted"/>
<gene>
    <name evidence="1" type="ORF">BDV34DRAFT_187394</name>
</gene>
<protein>
    <submittedName>
        <fullName evidence="1">Uncharacterized protein</fullName>
    </submittedName>
</protein>
<sequence length="311" mass="35608">MDPFSRLPWFVLREILCSIPDLSTLYSLHNASPAIAAFLHENDVLFRVIVDTIITKPILKRGLLPEVLHSIKVLIASWTQQLRSQQSFQATVWDSEFESLLQLYGDCIGFPDLESPLAVSKTRERIIPESTPPGILCQLLALMTRMQRPVHACFHPSVARCLAYRGPSSRSRLHTPAIGYFNTRPVVGPASKQPKGVLLGPPTWFEEQRLVSVLLHVVVFYELQKTHIPSDCLDLTMLELIQAVMNYDVEDFCDRILRSMHEESRRVGKLLEWLEEQAGGRENMHTWLRWVIVPDNLSHCCHPYTSMTREE</sequence>
<reference evidence="1 2" key="1">
    <citation type="submission" date="2019-04" db="EMBL/GenBank/DDBJ databases">
        <title>Fungal friends and foes A comparative genomics study of 23 Aspergillus species from section Flavi.</title>
        <authorList>
            <consortium name="DOE Joint Genome Institute"/>
            <person name="Kjaerbolling I."/>
            <person name="Vesth T.C."/>
            <person name="Frisvad J.C."/>
            <person name="Nybo J.L."/>
            <person name="Theobald S."/>
            <person name="Kildgaard S."/>
            <person name="Petersen T.I."/>
            <person name="Kuo A."/>
            <person name="Sato A."/>
            <person name="Lyhne E.K."/>
            <person name="Kogle M.E."/>
            <person name="Wiebenga A."/>
            <person name="Kun R.S."/>
            <person name="Lubbers R.J."/>
            <person name="Makela M.R."/>
            <person name="Barry K."/>
            <person name="Chovatia M."/>
            <person name="Clum A."/>
            <person name="Daum C."/>
            <person name="Haridas S."/>
            <person name="He G."/>
            <person name="LaButti K."/>
            <person name="Lipzen A."/>
            <person name="Mondo S."/>
            <person name="Pangilinan J."/>
            <person name="Riley R."/>
            <person name="Salamov A."/>
            <person name="Simmons B.A."/>
            <person name="Magnuson J.K."/>
            <person name="Henrissat B."/>
            <person name="Mortensen U.H."/>
            <person name="Larsen T.O."/>
            <person name="De vries R.P."/>
            <person name="Grigoriev I.V."/>
            <person name="Machida M."/>
            <person name="Baker S.E."/>
            <person name="Andersen M.R."/>
        </authorList>
    </citation>
    <scope>NUCLEOTIDE SEQUENCE [LARGE SCALE GENOMIC DNA]</scope>
    <source>
        <strain evidence="1 2">CBS 117618</strain>
    </source>
</reference>
<dbReference type="AlphaFoldDB" id="A0A5N6DZU6"/>
<organism evidence="1 2">
    <name type="scientific">Aspergillus parasiticus</name>
    <dbReference type="NCBI Taxonomy" id="5067"/>
    <lineage>
        <taxon>Eukaryota</taxon>
        <taxon>Fungi</taxon>
        <taxon>Dikarya</taxon>
        <taxon>Ascomycota</taxon>
        <taxon>Pezizomycotina</taxon>
        <taxon>Eurotiomycetes</taxon>
        <taxon>Eurotiomycetidae</taxon>
        <taxon>Eurotiales</taxon>
        <taxon>Aspergillaceae</taxon>
        <taxon>Aspergillus</taxon>
        <taxon>Aspergillus subgen. Circumdati</taxon>
    </lineage>
</organism>
<dbReference type="EMBL" id="ML734943">
    <property type="protein sequence ID" value="KAB8210294.1"/>
    <property type="molecule type" value="Genomic_DNA"/>
</dbReference>
<dbReference type="VEuPathDB" id="FungiDB:BDV34DRAFT_187394"/>